<sequence>MEDKFRIDKREIQNEMEQLEEELSRIRQSETSTKNKVLLLERQNVRLNEEAREQAENVSQLEQLNRQLRTELSKAMQPRPVEDNTQLIMWKQKVDLVVAHNKRLREKIQDLTNSQKKKNRIASEGEPLTIRWSPAFRNQVMMIRKRRQTRGDTLSDMDSEPESIFVRHRRRRLLKRKDRKKRLDGITSRLTLQDSGPYLFIFCFITLVIYRLLHKKHSSAIKYLDDSQQERGGKSEEQMSKRMEEYLIRLREDHRKEILVSRQTAGKTLADALSDQSKQLNAQYVYTFIQQYDFYWGLNIFTTKNLGLIYRTVFLEYSGLTSDISLPTSLEQYSATHSSLGIEKRPNSHHHHHPFQRSLSSVSNRCEKCEITESRLRELYHTITGDQTIVESGIEDLSSSAGSQIDVSCSCIYSKFSDFLVLLNNSNATLIL</sequence>
<evidence type="ECO:0000313" key="3">
    <source>
        <dbReference type="WBParaSite" id="Hba_11240"/>
    </source>
</evidence>
<feature type="coiled-coil region" evidence="1">
    <location>
        <begin position="2"/>
        <end position="71"/>
    </location>
</feature>
<evidence type="ECO:0000256" key="1">
    <source>
        <dbReference type="SAM" id="Coils"/>
    </source>
</evidence>
<proteinExistence type="predicted"/>
<keyword evidence="1" id="KW-0175">Coiled coil</keyword>
<keyword evidence="2" id="KW-1185">Reference proteome</keyword>
<organism evidence="2 3">
    <name type="scientific">Heterorhabditis bacteriophora</name>
    <name type="common">Entomopathogenic nematode worm</name>
    <dbReference type="NCBI Taxonomy" id="37862"/>
    <lineage>
        <taxon>Eukaryota</taxon>
        <taxon>Metazoa</taxon>
        <taxon>Ecdysozoa</taxon>
        <taxon>Nematoda</taxon>
        <taxon>Chromadorea</taxon>
        <taxon>Rhabditida</taxon>
        <taxon>Rhabditina</taxon>
        <taxon>Rhabditomorpha</taxon>
        <taxon>Strongyloidea</taxon>
        <taxon>Heterorhabditidae</taxon>
        <taxon>Heterorhabditis</taxon>
    </lineage>
</organism>
<name>A0A1I7X1D3_HETBA</name>
<dbReference type="Proteomes" id="UP000095283">
    <property type="component" value="Unplaced"/>
</dbReference>
<dbReference type="WBParaSite" id="Hba_11240">
    <property type="protein sequence ID" value="Hba_11240"/>
    <property type="gene ID" value="Hba_11240"/>
</dbReference>
<evidence type="ECO:0000313" key="2">
    <source>
        <dbReference type="Proteomes" id="UP000095283"/>
    </source>
</evidence>
<reference evidence="3" key="1">
    <citation type="submission" date="2016-11" db="UniProtKB">
        <authorList>
            <consortium name="WormBaseParasite"/>
        </authorList>
    </citation>
    <scope>IDENTIFICATION</scope>
</reference>
<accession>A0A1I7X1D3</accession>
<dbReference type="AlphaFoldDB" id="A0A1I7X1D3"/>
<protein>
    <submittedName>
        <fullName evidence="3">GOLGA2L5 domain-containing protein</fullName>
    </submittedName>
</protein>